<proteinExistence type="predicted"/>
<dbReference type="Pfam" id="PF09945">
    <property type="entry name" value="DUF2177"/>
    <property type="match status" value="1"/>
</dbReference>
<keyword evidence="1" id="KW-1133">Transmembrane helix</keyword>
<protein>
    <recommendedName>
        <fullName evidence="3">DUF2177 family protein</fullName>
    </recommendedName>
</protein>
<accession>A0A6C0BQK2</accession>
<evidence type="ECO:0008006" key="3">
    <source>
        <dbReference type="Google" id="ProtNLM"/>
    </source>
</evidence>
<reference evidence="2" key="1">
    <citation type="journal article" date="2020" name="Nature">
        <title>Giant virus diversity and host interactions through global metagenomics.</title>
        <authorList>
            <person name="Schulz F."/>
            <person name="Roux S."/>
            <person name="Paez-Espino D."/>
            <person name="Jungbluth S."/>
            <person name="Walsh D.A."/>
            <person name="Denef V.J."/>
            <person name="McMahon K.D."/>
            <person name="Konstantinidis K.T."/>
            <person name="Eloe-Fadrosh E.A."/>
            <person name="Kyrpides N.C."/>
            <person name="Woyke T."/>
        </authorList>
    </citation>
    <scope>NUCLEOTIDE SEQUENCE</scope>
    <source>
        <strain evidence="2">GVMAG-M-3300018416-26</strain>
    </source>
</reference>
<dbReference type="EMBL" id="MN739220">
    <property type="protein sequence ID" value="QHS94340.1"/>
    <property type="molecule type" value="Genomic_DNA"/>
</dbReference>
<evidence type="ECO:0000256" key="1">
    <source>
        <dbReference type="SAM" id="Phobius"/>
    </source>
</evidence>
<feature type="transmembrane region" description="Helical" evidence="1">
    <location>
        <begin position="75"/>
        <end position="94"/>
    </location>
</feature>
<feature type="transmembrane region" description="Helical" evidence="1">
    <location>
        <begin position="49"/>
        <end position="68"/>
    </location>
</feature>
<dbReference type="AlphaFoldDB" id="A0A6C0BQK2"/>
<organism evidence="2">
    <name type="scientific">viral metagenome</name>
    <dbReference type="NCBI Taxonomy" id="1070528"/>
    <lineage>
        <taxon>unclassified sequences</taxon>
        <taxon>metagenomes</taxon>
        <taxon>organismal metagenomes</taxon>
    </lineage>
</organism>
<keyword evidence="1" id="KW-0812">Transmembrane</keyword>
<sequence length="135" mass="15685">MSMSTKILFAIIYIVLDLLWISTMSTFFYKNKIEAVQMSSPMKFKIIPAIMAYITLLIVMFFICIPLSEFFKDKYPTWFVFSVVGFCIYGVYNFTNGAIFTNYDNIFMLVDTLWGIVSFAILGSIFTFLQKNKIN</sequence>
<dbReference type="InterPro" id="IPR018687">
    <property type="entry name" value="DUF2177_membr"/>
</dbReference>
<evidence type="ECO:0000313" key="2">
    <source>
        <dbReference type="EMBL" id="QHS94340.1"/>
    </source>
</evidence>
<keyword evidence="1" id="KW-0472">Membrane</keyword>
<name>A0A6C0BQK2_9ZZZZ</name>
<feature type="transmembrane region" description="Helical" evidence="1">
    <location>
        <begin position="7"/>
        <end position="29"/>
    </location>
</feature>
<feature type="transmembrane region" description="Helical" evidence="1">
    <location>
        <begin position="106"/>
        <end position="129"/>
    </location>
</feature>